<evidence type="ECO:0000256" key="4">
    <source>
        <dbReference type="PROSITE-ProRule" id="PRU01024"/>
    </source>
</evidence>
<evidence type="ECO:0000256" key="2">
    <source>
        <dbReference type="ARBA" id="ARBA00022679"/>
    </source>
</evidence>
<evidence type="ECO:0008006" key="7">
    <source>
        <dbReference type="Google" id="ProtNLM"/>
    </source>
</evidence>
<evidence type="ECO:0000256" key="3">
    <source>
        <dbReference type="ARBA" id="ARBA00022691"/>
    </source>
</evidence>
<dbReference type="CDD" id="cd02440">
    <property type="entry name" value="AdoMet_MTases"/>
    <property type="match status" value="1"/>
</dbReference>
<gene>
    <name evidence="5" type="ORF">J3U88_21635</name>
</gene>
<comment type="caution">
    <text evidence="4">Lacks conserved residue(s) required for the propagation of feature annotation.</text>
</comment>
<evidence type="ECO:0000256" key="1">
    <source>
        <dbReference type="ARBA" id="ARBA00022603"/>
    </source>
</evidence>
<dbReference type="PROSITE" id="PS51687">
    <property type="entry name" value="SAM_MT_RNA_M5U"/>
    <property type="match status" value="1"/>
</dbReference>
<dbReference type="Gene3D" id="3.40.50.150">
    <property type="entry name" value="Vaccinia Virus protein VP39"/>
    <property type="match status" value="1"/>
</dbReference>
<reference evidence="5" key="1">
    <citation type="submission" date="2021-03" db="EMBL/GenBank/DDBJ databases">
        <authorList>
            <person name="Wang G."/>
        </authorList>
    </citation>
    <scope>NUCLEOTIDE SEQUENCE</scope>
    <source>
        <strain evidence="5">KCTC 12899</strain>
    </source>
</reference>
<evidence type="ECO:0000313" key="6">
    <source>
        <dbReference type="Proteomes" id="UP000664417"/>
    </source>
</evidence>
<keyword evidence="1 4" id="KW-0489">Methyltransferase</keyword>
<accession>A0A8J7U768</accession>
<keyword evidence="6" id="KW-1185">Reference proteome</keyword>
<dbReference type="InterPro" id="IPR010280">
    <property type="entry name" value="U5_MeTrfase_fam"/>
</dbReference>
<feature type="binding site" evidence="4">
    <location>
        <position position="192"/>
    </location>
    <ligand>
        <name>S-adenosyl-L-methionine</name>
        <dbReference type="ChEBI" id="CHEBI:59789"/>
    </ligand>
</feature>
<organism evidence="5 6">
    <name type="scientific">Acanthopleuribacter pedis</name>
    <dbReference type="NCBI Taxonomy" id="442870"/>
    <lineage>
        <taxon>Bacteria</taxon>
        <taxon>Pseudomonadati</taxon>
        <taxon>Acidobacteriota</taxon>
        <taxon>Holophagae</taxon>
        <taxon>Acanthopleuribacterales</taxon>
        <taxon>Acanthopleuribacteraceae</taxon>
        <taxon>Acanthopleuribacter</taxon>
    </lineage>
</organism>
<dbReference type="Proteomes" id="UP000664417">
    <property type="component" value="Unassembled WGS sequence"/>
</dbReference>
<dbReference type="GO" id="GO:0070041">
    <property type="term" value="F:rRNA (uridine-C5-)-methyltransferase activity"/>
    <property type="evidence" value="ECO:0007669"/>
    <property type="project" value="TreeGrafter"/>
</dbReference>
<evidence type="ECO:0000313" key="5">
    <source>
        <dbReference type="EMBL" id="MBO1321096.1"/>
    </source>
</evidence>
<keyword evidence="3 4" id="KW-0949">S-adenosyl-L-methionine</keyword>
<dbReference type="PANTHER" id="PTHR11061">
    <property type="entry name" value="RNA M5U METHYLTRANSFERASE"/>
    <property type="match status" value="1"/>
</dbReference>
<dbReference type="EMBL" id="JAFREP010000021">
    <property type="protein sequence ID" value="MBO1321096.1"/>
    <property type="molecule type" value="Genomic_DNA"/>
</dbReference>
<dbReference type="AlphaFoldDB" id="A0A8J7U768"/>
<dbReference type="PANTHER" id="PTHR11061:SF49">
    <property type="entry name" value="23S RRNA (URACIL(1939)-C(5))-METHYLTRANSFERASE RLMD"/>
    <property type="match status" value="1"/>
</dbReference>
<dbReference type="InterPro" id="IPR029063">
    <property type="entry name" value="SAM-dependent_MTases_sf"/>
</dbReference>
<comment type="similarity">
    <text evidence="4">Belongs to the class I-like SAM-binding methyltransferase superfamily. RNA M5U methyltransferase family.</text>
</comment>
<feature type="binding site" evidence="4">
    <location>
        <position position="142"/>
    </location>
    <ligand>
        <name>S-adenosyl-L-methionine</name>
        <dbReference type="ChEBI" id="CHEBI:59789"/>
    </ligand>
</feature>
<keyword evidence="2 4" id="KW-0808">Transferase</keyword>
<dbReference type="Gene3D" id="2.40.50.1070">
    <property type="match status" value="1"/>
</dbReference>
<feature type="binding site" evidence="4">
    <location>
        <position position="241"/>
    </location>
    <ligand>
        <name>S-adenosyl-L-methionine</name>
        <dbReference type="ChEBI" id="CHEBI:59789"/>
    </ligand>
</feature>
<dbReference type="SUPFAM" id="SSF53335">
    <property type="entry name" value="S-adenosyl-L-methionine-dependent methyltransferases"/>
    <property type="match status" value="1"/>
</dbReference>
<dbReference type="GO" id="GO:0070475">
    <property type="term" value="P:rRNA base methylation"/>
    <property type="evidence" value="ECO:0007669"/>
    <property type="project" value="TreeGrafter"/>
</dbReference>
<feature type="active site" description="Nucleophile" evidence="4">
    <location>
        <position position="271"/>
    </location>
</feature>
<name>A0A8J7U768_9BACT</name>
<protein>
    <recommendedName>
        <fullName evidence="7">Methyltransferase domain-containing protein</fullName>
    </recommendedName>
</protein>
<dbReference type="RefSeq" id="WP_207861068.1">
    <property type="nucleotide sequence ID" value="NZ_JAFREP010000021.1"/>
</dbReference>
<comment type="caution">
    <text evidence="5">The sequence shown here is derived from an EMBL/GenBank/DDBJ whole genome shotgun (WGS) entry which is preliminary data.</text>
</comment>
<proteinExistence type="inferred from homology"/>
<sequence length="314" mass="34728">MTLHREQGITRLGLWDRDRSEILDLARCPQMSEPLAAWFAAFRSIIPPIQFGNVRLRVAPDGTRGIWLDFPNKTIDALIKEAQWLSALAETAVVEVGQRRLPLEVEGGSVRLGEKPKPRPWFETYIGERAVPLYCTVGSFTQPGYRANHVLVDLVRDWVEPLPAARWLELGAGIGNFSLPLAAAGKQVTALEMDPLALAMLARSASECGLAAQITAWRGNMHTQAAVPAALISDHDAVFADPPRSGLRGFPQFLGATPRAERPRYFLYLSCFAESLTVDVAALGKLGYRPQRVVGIDQFPQSKHAEWLVLLQRD</sequence>